<evidence type="ECO:0000256" key="2">
    <source>
        <dbReference type="ARBA" id="ARBA00009840"/>
    </source>
</evidence>
<gene>
    <name evidence="5" type="ORF">A2682_01225</name>
</gene>
<evidence type="ECO:0000256" key="1">
    <source>
        <dbReference type="ARBA" id="ARBA00003416"/>
    </source>
</evidence>
<comment type="caution">
    <text evidence="5">The sequence shown here is derived from an EMBL/GenBank/DDBJ whole genome shotgun (WGS) entry which is preliminary data.</text>
</comment>
<reference evidence="5 6" key="1">
    <citation type="journal article" date="2016" name="Nat. Commun.">
        <title>Thousands of microbial genomes shed light on interconnected biogeochemical processes in an aquifer system.</title>
        <authorList>
            <person name="Anantharaman K."/>
            <person name="Brown C.T."/>
            <person name="Hug L.A."/>
            <person name="Sharon I."/>
            <person name="Castelle C.J."/>
            <person name="Probst A.J."/>
            <person name="Thomas B.C."/>
            <person name="Singh A."/>
            <person name="Wilkins M.J."/>
            <person name="Karaoz U."/>
            <person name="Brodie E.L."/>
            <person name="Williams K.H."/>
            <person name="Hubbard S.S."/>
            <person name="Banfield J.F."/>
        </authorList>
    </citation>
    <scope>NUCLEOTIDE SEQUENCE [LARGE SCALE GENOMIC DNA]</scope>
    <source>
        <strain evidence="6">RIFCSPHIGHO2_01_FULL_58_15</strain>
    </source>
</reference>
<dbReference type="Pfam" id="PF02646">
    <property type="entry name" value="RmuC"/>
    <property type="match status" value="1"/>
</dbReference>
<dbReference type="PANTHER" id="PTHR30563">
    <property type="entry name" value="DNA RECOMBINATION PROTEIN RMUC"/>
    <property type="match status" value="1"/>
</dbReference>
<sequence>MINLLIIVIAILAAVIAVEFWFFRFRNNRDALTPRLEEFSQTLFSLTEQVNSRLRDSAEATERSQHRTAEALGRVAEQMRRVDEFQRDLKTFQELLQPPKARGGIGERLLGQLLRDMLPEGEKIGTFTEQYLFPNGERVDFALRLKDFVIPIDVKFPKEAYERLRGAGSEEERERARGDFRRAVKQHVDAAAKYIRPNDGTADFVFLYFPFEGIFLAYSEDTALVDYALDSRVIVVSPGTFFAYLQTVLIGFRGLTIERSAKEILASLGQLERELETFSERFRIVGSHLRNALKAHEESDRQLAEIDRLISRWGGTGDA</sequence>
<dbReference type="STRING" id="1802363.A2682_01225"/>
<evidence type="ECO:0000313" key="6">
    <source>
        <dbReference type="Proteomes" id="UP000178690"/>
    </source>
</evidence>
<evidence type="ECO:0008006" key="7">
    <source>
        <dbReference type="Google" id="ProtNLM"/>
    </source>
</evidence>
<dbReference type="GO" id="GO:0006310">
    <property type="term" value="P:DNA recombination"/>
    <property type="evidence" value="ECO:0007669"/>
    <property type="project" value="UniProtKB-KW"/>
</dbReference>
<evidence type="ECO:0000313" key="5">
    <source>
        <dbReference type="EMBL" id="OHA49269.1"/>
    </source>
</evidence>
<keyword evidence="3" id="KW-0175">Coiled coil</keyword>
<dbReference type="PANTHER" id="PTHR30563:SF0">
    <property type="entry name" value="DNA RECOMBINATION PROTEIN RMUC"/>
    <property type="match status" value="1"/>
</dbReference>
<dbReference type="EMBL" id="MHST01000012">
    <property type="protein sequence ID" value="OHA49269.1"/>
    <property type="molecule type" value="Genomic_DNA"/>
</dbReference>
<comment type="function">
    <text evidence="1">Involved in DNA recombination.</text>
</comment>
<dbReference type="InterPro" id="IPR003798">
    <property type="entry name" value="DNA_recombination_RmuC"/>
</dbReference>
<comment type="similarity">
    <text evidence="2">Belongs to the RmuC family.</text>
</comment>
<keyword evidence="4" id="KW-0233">DNA recombination</keyword>
<organism evidence="5 6">
    <name type="scientific">Terrybacteria sp. (strain RIFCSPHIGHO2_01_FULL_58_15)</name>
    <dbReference type="NCBI Taxonomy" id="1802363"/>
    <lineage>
        <taxon>Bacteria</taxon>
        <taxon>Candidatus Terryibacteriota</taxon>
    </lineage>
</organism>
<evidence type="ECO:0000256" key="3">
    <source>
        <dbReference type="ARBA" id="ARBA00023054"/>
    </source>
</evidence>
<accession>A0A1G2PNE1</accession>
<protein>
    <recommendedName>
        <fullName evidence="7">DNA recombination protein RmuC</fullName>
    </recommendedName>
</protein>
<proteinExistence type="inferred from homology"/>
<dbReference type="AlphaFoldDB" id="A0A1G2PNE1"/>
<name>A0A1G2PNE1_TERXR</name>
<dbReference type="Proteomes" id="UP000178690">
    <property type="component" value="Unassembled WGS sequence"/>
</dbReference>
<evidence type="ECO:0000256" key="4">
    <source>
        <dbReference type="ARBA" id="ARBA00023172"/>
    </source>
</evidence>